<comment type="caution">
    <text evidence="4">The sequence shown here is derived from an EMBL/GenBank/DDBJ whole genome shotgun (WGS) entry which is preliminary data.</text>
</comment>
<keyword evidence="2" id="KW-0732">Signal</keyword>
<proteinExistence type="predicted"/>
<feature type="chain" id="PRO_5045029237" evidence="2">
    <location>
        <begin position="19"/>
        <end position="283"/>
    </location>
</feature>
<name>A0ABP0KUF5_9DINO</name>
<protein>
    <submittedName>
        <fullName evidence="4">Uncharacterized protein</fullName>
    </submittedName>
</protein>
<sequence length="283" mass="29889">MHLVSSALLLGLADLVAGAHVEVKRSSFLKPVEFQHQLRLCNAYPGTEVFRVELAGQNLTKSSLAYKECDEAKLEKPLQVGDRLNFIADHLPMGSFTVDSLPGYDAILYIVVQRQEHEAVEAVSESSTGQSTTASGAVDNSTDSVTFQSHLFAMARNAQVAVMDTYVGQAKAALLMSNSTGAETNSTPGYTVMPFGTAFGLAEGNYQVILSDGSAESRLQLPLQAMPGESYVVLRTGAGLAGKGSEMNLMVYPSPSWSLKSAAGPSAGVAAFVAVLAMYVLGL</sequence>
<keyword evidence="5" id="KW-1185">Reference proteome</keyword>
<dbReference type="EMBL" id="CAXAMN010009069">
    <property type="protein sequence ID" value="CAK9027571.1"/>
    <property type="molecule type" value="Genomic_DNA"/>
</dbReference>
<feature type="region of interest" description="Disordered" evidence="1">
    <location>
        <begin position="121"/>
        <end position="140"/>
    </location>
</feature>
<evidence type="ECO:0000313" key="5">
    <source>
        <dbReference type="Proteomes" id="UP001642484"/>
    </source>
</evidence>
<feature type="signal peptide" evidence="2">
    <location>
        <begin position="1"/>
        <end position="18"/>
    </location>
</feature>
<dbReference type="Proteomes" id="UP001642484">
    <property type="component" value="Unassembled WGS sequence"/>
</dbReference>
<feature type="compositionally biased region" description="Low complexity" evidence="1">
    <location>
        <begin position="121"/>
        <end position="137"/>
    </location>
</feature>
<organism evidence="4 5">
    <name type="scientific">Durusdinium trenchii</name>
    <dbReference type="NCBI Taxonomy" id="1381693"/>
    <lineage>
        <taxon>Eukaryota</taxon>
        <taxon>Sar</taxon>
        <taxon>Alveolata</taxon>
        <taxon>Dinophyceae</taxon>
        <taxon>Suessiales</taxon>
        <taxon>Symbiodiniaceae</taxon>
        <taxon>Durusdinium</taxon>
    </lineage>
</organism>
<evidence type="ECO:0000256" key="2">
    <source>
        <dbReference type="SAM" id="SignalP"/>
    </source>
</evidence>
<evidence type="ECO:0000313" key="3">
    <source>
        <dbReference type="EMBL" id="CAK9027571.1"/>
    </source>
</evidence>
<evidence type="ECO:0000256" key="1">
    <source>
        <dbReference type="SAM" id="MobiDB-lite"/>
    </source>
</evidence>
<accession>A0ABP0KUF5</accession>
<dbReference type="EMBL" id="CAXAMN010009813">
    <property type="protein sequence ID" value="CAK9029855.1"/>
    <property type="molecule type" value="Genomic_DNA"/>
</dbReference>
<gene>
    <name evidence="3" type="ORF">CCMP2556_LOCUS16800</name>
    <name evidence="4" type="ORF">CCMP2556_LOCUS17657</name>
</gene>
<reference evidence="4 5" key="1">
    <citation type="submission" date="2024-02" db="EMBL/GenBank/DDBJ databases">
        <authorList>
            <person name="Chen Y."/>
            <person name="Shah S."/>
            <person name="Dougan E. K."/>
            <person name="Thang M."/>
            <person name="Chan C."/>
        </authorList>
    </citation>
    <scope>NUCLEOTIDE SEQUENCE [LARGE SCALE GENOMIC DNA]</scope>
</reference>
<evidence type="ECO:0000313" key="4">
    <source>
        <dbReference type="EMBL" id="CAK9029855.1"/>
    </source>
</evidence>